<keyword evidence="1" id="KW-0378">Hydrolase</keyword>
<proteinExistence type="predicted"/>
<organism evidence="1 2">
    <name type="scientific">Cerina litoralis</name>
    <dbReference type="NCBI Taxonomy" id="2874477"/>
    <lineage>
        <taxon>Bacteria</taxon>
        <taxon>Pseudomonadati</taxon>
        <taxon>Bacteroidota</taxon>
        <taxon>Flavobacteriia</taxon>
        <taxon>Flavobacteriales</taxon>
        <taxon>Flavobacteriaceae</taxon>
        <taxon>Cerina</taxon>
    </lineage>
</organism>
<keyword evidence="2" id="KW-1185">Reference proteome</keyword>
<gene>
    <name evidence="1" type="ORF">K8352_02120</name>
</gene>
<protein>
    <submittedName>
        <fullName evidence="1">Alpha/beta hydrolase</fullName>
    </submittedName>
</protein>
<dbReference type="AlphaFoldDB" id="A0AAE3JN56"/>
<evidence type="ECO:0000313" key="2">
    <source>
        <dbReference type="Proteomes" id="UP001200642"/>
    </source>
</evidence>
<dbReference type="SUPFAM" id="SSF53474">
    <property type="entry name" value="alpha/beta-Hydrolases"/>
    <property type="match status" value="1"/>
</dbReference>
<dbReference type="Gene3D" id="3.40.50.1820">
    <property type="entry name" value="alpha/beta hydrolase"/>
    <property type="match status" value="1"/>
</dbReference>
<dbReference type="GO" id="GO:0016787">
    <property type="term" value="F:hydrolase activity"/>
    <property type="evidence" value="ECO:0007669"/>
    <property type="project" value="UniProtKB-KW"/>
</dbReference>
<dbReference type="RefSeq" id="WP_317900682.1">
    <property type="nucleotide sequence ID" value="NZ_JAIRBC010000002.1"/>
</dbReference>
<evidence type="ECO:0000313" key="1">
    <source>
        <dbReference type="EMBL" id="MCG2459539.1"/>
    </source>
</evidence>
<sequence>MKRFLWILFLGVTFSSTAQRMVLKKGRVLDSIPVAHNATDNFGLYLPKNYDASQKWPVVFVCDMKGDGLNVLENYKTSAEKQGYIFISINNLTDTLSISKNVLIANRIIVGASAIFSINPSRVYVAGFEEGARFASILPVFIGNVDGVISCGSDIGSIEILDAKNPFHYIGIVGKGDFNYTNMLQTENVLNKLKFPNQLLTFEGGHDWPPAKKLEEALEIFSLSSMVKGNNPKDKSFIEASYNASWERINSLIYSLKMLEAEDLITQTESVYPRLVGLDSLKEKLRQLKKNKIYKTQKRDENAAFNKESLTRVDYAYYLEEDVNTYNFKNLGWWSYQMDELKKHSASPNAIESQMGERLMGFLNALIQENIGTLKKEDPIDEEGLRFLWMLKTITAPKEYSNYLKVISSSAKNDDFGTALFYTEELLKKGYTNKSELYDLKDTALLRITPEFNELVAQYLKGARYELPIE</sequence>
<dbReference type="EMBL" id="JAIRBC010000002">
    <property type="protein sequence ID" value="MCG2459539.1"/>
    <property type="molecule type" value="Genomic_DNA"/>
</dbReference>
<dbReference type="InterPro" id="IPR029058">
    <property type="entry name" value="AB_hydrolase_fold"/>
</dbReference>
<dbReference type="Proteomes" id="UP001200642">
    <property type="component" value="Unassembled WGS sequence"/>
</dbReference>
<name>A0AAE3JN56_9FLAO</name>
<accession>A0AAE3JN56</accession>
<reference evidence="1" key="1">
    <citation type="submission" date="2023-02" db="EMBL/GenBank/DDBJ databases">
        <title>Genome of Flavobacteriaceae gen. nov. sp. strain F89.</title>
        <authorList>
            <person name="Wang Y."/>
        </authorList>
    </citation>
    <scope>NUCLEOTIDE SEQUENCE</scope>
    <source>
        <strain evidence="1">F89</strain>
    </source>
</reference>
<comment type="caution">
    <text evidence="1">The sequence shown here is derived from an EMBL/GenBank/DDBJ whole genome shotgun (WGS) entry which is preliminary data.</text>
</comment>